<dbReference type="AlphaFoldDB" id="A0A1X6Z5L3"/>
<keyword evidence="7" id="KW-1185">Reference proteome</keyword>
<evidence type="ECO:0000313" key="7">
    <source>
        <dbReference type="Proteomes" id="UP000193061"/>
    </source>
</evidence>
<protein>
    <submittedName>
        <fullName evidence="6">Putative hydrogen peroxide-inducible genes activator</fullName>
    </submittedName>
</protein>
<evidence type="ECO:0000256" key="1">
    <source>
        <dbReference type="ARBA" id="ARBA00009437"/>
    </source>
</evidence>
<dbReference type="Gene3D" id="1.10.10.10">
    <property type="entry name" value="Winged helix-like DNA-binding domain superfamily/Winged helix DNA-binding domain"/>
    <property type="match status" value="1"/>
</dbReference>
<dbReference type="OrthoDB" id="3252676at2"/>
<dbReference type="GO" id="GO:0000976">
    <property type="term" value="F:transcription cis-regulatory region binding"/>
    <property type="evidence" value="ECO:0007669"/>
    <property type="project" value="TreeGrafter"/>
</dbReference>
<keyword evidence="3" id="KW-0238">DNA-binding</keyword>
<reference evidence="6 7" key="1">
    <citation type="submission" date="2017-03" db="EMBL/GenBank/DDBJ databases">
        <authorList>
            <person name="Afonso C.L."/>
            <person name="Miller P.J."/>
            <person name="Scott M.A."/>
            <person name="Spackman E."/>
            <person name="Goraichik I."/>
            <person name="Dimitrov K.M."/>
            <person name="Suarez D.L."/>
            <person name="Swayne D.E."/>
        </authorList>
    </citation>
    <scope>NUCLEOTIDE SEQUENCE [LARGE SCALE GENOMIC DNA]</scope>
    <source>
        <strain evidence="6 7">CECT 7450</strain>
    </source>
</reference>
<dbReference type="EMBL" id="FWFX01000005">
    <property type="protein sequence ID" value="SLN41624.1"/>
    <property type="molecule type" value="Genomic_DNA"/>
</dbReference>
<dbReference type="Proteomes" id="UP000193061">
    <property type="component" value="Unassembled WGS sequence"/>
</dbReference>
<dbReference type="Gene3D" id="3.40.190.10">
    <property type="entry name" value="Periplasmic binding protein-like II"/>
    <property type="match status" value="2"/>
</dbReference>
<gene>
    <name evidence="6" type="primary">oxyR_1</name>
    <name evidence="6" type="ORF">ROA7450_02026</name>
</gene>
<dbReference type="PANTHER" id="PTHR30126:SF40">
    <property type="entry name" value="HTH-TYPE TRANSCRIPTIONAL REGULATOR GLTR"/>
    <property type="match status" value="1"/>
</dbReference>
<dbReference type="Pfam" id="PF00126">
    <property type="entry name" value="HTH_1"/>
    <property type="match status" value="1"/>
</dbReference>
<feature type="domain" description="HTH lysR-type" evidence="5">
    <location>
        <begin position="1"/>
        <end position="61"/>
    </location>
</feature>
<organism evidence="6 7">
    <name type="scientific">Roseovarius albus</name>
    <dbReference type="NCBI Taxonomy" id="1247867"/>
    <lineage>
        <taxon>Bacteria</taxon>
        <taxon>Pseudomonadati</taxon>
        <taxon>Pseudomonadota</taxon>
        <taxon>Alphaproteobacteria</taxon>
        <taxon>Rhodobacterales</taxon>
        <taxon>Roseobacteraceae</taxon>
        <taxon>Roseovarius</taxon>
    </lineage>
</organism>
<evidence type="ECO:0000259" key="5">
    <source>
        <dbReference type="PROSITE" id="PS50931"/>
    </source>
</evidence>
<sequence length="292" mass="32174">MTIKIEMLRCFCAVVHAGNLSEAANRLGRTQSAVSMTLKQLQDHLGERLFETERKNRLSPVGEQVFELAQKQLQQFDYTVHAIETSAASPHGLIRIVSVPSIAAHVFPTAIETITRRHPGVMIELRDTDTQQVMDAMAQGHADIGIASGQFSLNGVRSTLLFEDRFGLVCSADHPMIHSPIPPTIAEVTSDRYIHNNLCGLIQTPAFQAAVAGAEVTVHNTHSLIAMVRSGNWVTILPKTVVQFMPDALAFRAISDLSDKRHVYLYLRDQSRDIKLAEELCDLIVADLGATN</sequence>
<evidence type="ECO:0000256" key="4">
    <source>
        <dbReference type="ARBA" id="ARBA00023163"/>
    </source>
</evidence>
<dbReference type="Pfam" id="PF03466">
    <property type="entry name" value="LysR_substrate"/>
    <property type="match status" value="1"/>
</dbReference>
<keyword evidence="2" id="KW-0805">Transcription regulation</keyword>
<proteinExistence type="inferred from homology"/>
<evidence type="ECO:0000256" key="3">
    <source>
        <dbReference type="ARBA" id="ARBA00023125"/>
    </source>
</evidence>
<keyword evidence="4" id="KW-0804">Transcription</keyword>
<evidence type="ECO:0000313" key="6">
    <source>
        <dbReference type="EMBL" id="SLN41624.1"/>
    </source>
</evidence>
<dbReference type="PRINTS" id="PR00039">
    <property type="entry name" value="HTHLYSR"/>
</dbReference>
<dbReference type="InterPro" id="IPR005119">
    <property type="entry name" value="LysR_subst-bd"/>
</dbReference>
<accession>A0A1X6Z5L3</accession>
<dbReference type="InterPro" id="IPR036388">
    <property type="entry name" value="WH-like_DNA-bd_sf"/>
</dbReference>
<name>A0A1X6Z5L3_9RHOB</name>
<dbReference type="SUPFAM" id="SSF53850">
    <property type="entry name" value="Periplasmic binding protein-like II"/>
    <property type="match status" value="1"/>
</dbReference>
<dbReference type="GO" id="GO:0003700">
    <property type="term" value="F:DNA-binding transcription factor activity"/>
    <property type="evidence" value="ECO:0007669"/>
    <property type="project" value="InterPro"/>
</dbReference>
<dbReference type="PANTHER" id="PTHR30126">
    <property type="entry name" value="HTH-TYPE TRANSCRIPTIONAL REGULATOR"/>
    <property type="match status" value="1"/>
</dbReference>
<dbReference type="InterPro" id="IPR036390">
    <property type="entry name" value="WH_DNA-bd_sf"/>
</dbReference>
<dbReference type="RefSeq" id="WP_085805544.1">
    <property type="nucleotide sequence ID" value="NZ_FWFX01000005.1"/>
</dbReference>
<dbReference type="SUPFAM" id="SSF46785">
    <property type="entry name" value="Winged helix' DNA-binding domain"/>
    <property type="match status" value="1"/>
</dbReference>
<evidence type="ECO:0000256" key="2">
    <source>
        <dbReference type="ARBA" id="ARBA00023015"/>
    </source>
</evidence>
<dbReference type="PROSITE" id="PS50931">
    <property type="entry name" value="HTH_LYSR"/>
    <property type="match status" value="1"/>
</dbReference>
<comment type="similarity">
    <text evidence="1">Belongs to the LysR transcriptional regulatory family.</text>
</comment>
<dbReference type="InterPro" id="IPR000847">
    <property type="entry name" value="LysR_HTH_N"/>
</dbReference>